<protein>
    <submittedName>
        <fullName evidence="1">Uncharacterized protein</fullName>
    </submittedName>
</protein>
<name>A0A6C0E9X8_9ZZZZ</name>
<organism evidence="1">
    <name type="scientific">viral metagenome</name>
    <dbReference type="NCBI Taxonomy" id="1070528"/>
    <lineage>
        <taxon>unclassified sequences</taxon>
        <taxon>metagenomes</taxon>
        <taxon>organismal metagenomes</taxon>
    </lineage>
</organism>
<reference evidence="1" key="1">
    <citation type="journal article" date="2020" name="Nature">
        <title>Giant virus diversity and host interactions through global metagenomics.</title>
        <authorList>
            <person name="Schulz F."/>
            <person name="Roux S."/>
            <person name="Paez-Espino D."/>
            <person name="Jungbluth S."/>
            <person name="Walsh D.A."/>
            <person name="Denef V.J."/>
            <person name="McMahon K.D."/>
            <person name="Konstantinidis K.T."/>
            <person name="Eloe-Fadrosh E.A."/>
            <person name="Kyrpides N.C."/>
            <person name="Woyke T."/>
        </authorList>
    </citation>
    <scope>NUCLEOTIDE SEQUENCE</scope>
    <source>
        <strain evidence="1">GVMAG-M-3300023179-150</strain>
    </source>
</reference>
<dbReference type="EMBL" id="MN739754">
    <property type="protein sequence ID" value="QHT25059.1"/>
    <property type="molecule type" value="Genomic_DNA"/>
</dbReference>
<accession>A0A6C0E9X8</accession>
<sequence>MNDINDVNDVSVQVNSCYQPRTITQLSSDIPQLETQLRLANQLGSDESLYDLVTSDLNNTLMLGITQQQVRDFLNLIKQTNEINIPVKYSRSNIEYMLDVFKISNAALWRYFEINDKRFLYCIVVHRRTEKCPILTFYDKTYYGNDYGSIDHYFLNIDANETFKYPDIFVLQFFNYGFCQGYVSDYRTDPVKLIKFFGLKPNVDYSAIMGNKLYLELRNNVDRIIECETNCTNRHEMYKLFSEKHENILVYEDDDIKVFNISDLKTTKEILQPPKFNTSQSYCLFAKNPCKYDTSKNYKKHKYVIIDNMLLHCNLEQAGPNIYVPSECCMFIGHHVDHFYSSEIEISNTFIF</sequence>
<dbReference type="AlphaFoldDB" id="A0A6C0E9X8"/>
<evidence type="ECO:0000313" key="1">
    <source>
        <dbReference type="EMBL" id="QHT25059.1"/>
    </source>
</evidence>
<proteinExistence type="predicted"/>